<evidence type="ECO:0000313" key="1">
    <source>
        <dbReference type="EMBL" id="KAJ7763078.1"/>
    </source>
</evidence>
<reference evidence="1" key="1">
    <citation type="submission" date="2023-03" db="EMBL/GenBank/DDBJ databases">
        <title>Massive genome expansion in bonnet fungi (Mycena s.s.) driven by repeated elements and novel gene families across ecological guilds.</title>
        <authorList>
            <consortium name="Lawrence Berkeley National Laboratory"/>
            <person name="Harder C.B."/>
            <person name="Miyauchi S."/>
            <person name="Viragh M."/>
            <person name="Kuo A."/>
            <person name="Thoen E."/>
            <person name="Andreopoulos B."/>
            <person name="Lu D."/>
            <person name="Skrede I."/>
            <person name="Drula E."/>
            <person name="Henrissat B."/>
            <person name="Morin E."/>
            <person name="Kohler A."/>
            <person name="Barry K."/>
            <person name="LaButti K."/>
            <person name="Morin E."/>
            <person name="Salamov A."/>
            <person name="Lipzen A."/>
            <person name="Mereny Z."/>
            <person name="Hegedus B."/>
            <person name="Baldrian P."/>
            <person name="Stursova M."/>
            <person name="Weitz H."/>
            <person name="Taylor A."/>
            <person name="Grigoriev I.V."/>
            <person name="Nagy L.G."/>
            <person name="Martin F."/>
            <person name="Kauserud H."/>
        </authorList>
    </citation>
    <scope>NUCLEOTIDE SEQUENCE</scope>
    <source>
        <strain evidence="1">CBHHK182m</strain>
    </source>
</reference>
<proteinExistence type="predicted"/>
<sequence>MHGVPLHLFSSPLTHQTPATDICSGAGRTAFNTERWQEQKGGTETYGAKAGGNLNGWCRLVFDTSDRRGTVHPAPGDSRAQLLQYVWLGVFDRSIMHIAIVTPALLEDLRFGELKWKDGLESFGRT</sequence>
<protein>
    <submittedName>
        <fullName evidence="1">Uncharacterized protein</fullName>
    </submittedName>
</protein>
<organism evidence="1 2">
    <name type="scientific">Mycena metata</name>
    <dbReference type="NCBI Taxonomy" id="1033252"/>
    <lineage>
        <taxon>Eukaryota</taxon>
        <taxon>Fungi</taxon>
        <taxon>Dikarya</taxon>
        <taxon>Basidiomycota</taxon>
        <taxon>Agaricomycotina</taxon>
        <taxon>Agaricomycetes</taxon>
        <taxon>Agaricomycetidae</taxon>
        <taxon>Agaricales</taxon>
        <taxon>Marasmiineae</taxon>
        <taxon>Mycenaceae</taxon>
        <taxon>Mycena</taxon>
    </lineage>
</organism>
<name>A0AAD7JEE4_9AGAR</name>
<dbReference type="EMBL" id="JARKIB010000031">
    <property type="protein sequence ID" value="KAJ7763078.1"/>
    <property type="molecule type" value="Genomic_DNA"/>
</dbReference>
<accession>A0AAD7JEE4</accession>
<dbReference type="AlphaFoldDB" id="A0AAD7JEE4"/>
<comment type="caution">
    <text evidence="1">The sequence shown here is derived from an EMBL/GenBank/DDBJ whole genome shotgun (WGS) entry which is preliminary data.</text>
</comment>
<evidence type="ECO:0000313" key="2">
    <source>
        <dbReference type="Proteomes" id="UP001215598"/>
    </source>
</evidence>
<keyword evidence="2" id="KW-1185">Reference proteome</keyword>
<dbReference type="Proteomes" id="UP001215598">
    <property type="component" value="Unassembled WGS sequence"/>
</dbReference>
<gene>
    <name evidence="1" type="ORF">B0H16DRAFT_1688081</name>
</gene>